<evidence type="ECO:0000313" key="4">
    <source>
        <dbReference type="EMBL" id="WOJ94748.1"/>
    </source>
</evidence>
<keyword evidence="2" id="KW-0472">Membrane</keyword>
<evidence type="ECO:0000256" key="2">
    <source>
        <dbReference type="SAM" id="Phobius"/>
    </source>
</evidence>
<dbReference type="RefSeq" id="WP_407349381.1">
    <property type="nucleotide sequence ID" value="NZ_CP136864.1"/>
</dbReference>
<feature type="transmembrane region" description="Helical" evidence="2">
    <location>
        <begin position="7"/>
        <end position="23"/>
    </location>
</feature>
<evidence type="ECO:0000313" key="5">
    <source>
        <dbReference type="Proteomes" id="UP001626537"/>
    </source>
</evidence>
<organism evidence="4 5">
    <name type="scientific">Congregibacter variabilis</name>
    <dbReference type="NCBI Taxonomy" id="3081200"/>
    <lineage>
        <taxon>Bacteria</taxon>
        <taxon>Pseudomonadati</taxon>
        <taxon>Pseudomonadota</taxon>
        <taxon>Gammaproteobacteria</taxon>
        <taxon>Cellvibrionales</taxon>
        <taxon>Halieaceae</taxon>
        <taxon>Congregibacter</taxon>
    </lineage>
</organism>
<reference evidence="4 5" key="1">
    <citation type="submission" date="2023-10" db="EMBL/GenBank/DDBJ databases">
        <title>Two novel species belonging to the OM43/NOR5 clade.</title>
        <authorList>
            <person name="Park M."/>
        </authorList>
    </citation>
    <scope>NUCLEOTIDE SEQUENCE [LARGE SCALE GENOMIC DNA]</scope>
    <source>
        <strain evidence="4 5">IMCC43200</strain>
    </source>
</reference>
<evidence type="ECO:0000256" key="1">
    <source>
        <dbReference type="SAM" id="Coils"/>
    </source>
</evidence>
<keyword evidence="5" id="KW-1185">Reference proteome</keyword>
<dbReference type="Proteomes" id="UP001626537">
    <property type="component" value="Chromosome"/>
</dbReference>
<protein>
    <recommendedName>
        <fullName evidence="3">AsmA domain-containing protein</fullName>
    </recommendedName>
</protein>
<evidence type="ECO:0000259" key="3">
    <source>
        <dbReference type="Pfam" id="PF05170"/>
    </source>
</evidence>
<keyword evidence="2" id="KW-1133">Transmembrane helix</keyword>
<dbReference type="Pfam" id="PF05170">
    <property type="entry name" value="AsmA"/>
    <property type="match status" value="1"/>
</dbReference>
<keyword evidence="1" id="KW-0175">Coiled coil</keyword>
<name>A0ABZ0I7M1_9GAMM</name>
<sequence length="249" mass="26194">MKTLLKVFGVLVVIIAIGVWFLASNIDDIAKQVIENVGTETLATEVSLDGVKIKLGSESGAALSGLTIANPSGWSSPYAFELGTIGASIAPASLSKEVIEIPRILVEDAHMTFEQKGTKTNLQDILSKLDSGEGTAADEPPAEGADVLIAISELRLVGIGVTAISDQLDEPVTFVLDDIVVRDIGLPTAGATPAEAAKLIIGPVTNTVLKQAKDQVAKVVEQKVRAELEKKKDEATEGLKKTIMDKLGR</sequence>
<keyword evidence="2" id="KW-0812">Transmembrane</keyword>
<feature type="coiled-coil region" evidence="1">
    <location>
        <begin position="209"/>
        <end position="245"/>
    </location>
</feature>
<accession>A0ABZ0I7M1</accession>
<dbReference type="InterPro" id="IPR007844">
    <property type="entry name" value="AsmA"/>
</dbReference>
<dbReference type="EMBL" id="CP136864">
    <property type="protein sequence ID" value="WOJ94748.1"/>
    <property type="molecule type" value="Genomic_DNA"/>
</dbReference>
<gene>
    <name evidence="4" type="ORF">R0135_06170</name>
</gene>
<proteinExistence type="predicted"/>
<feature type="domain" description="AsmA" evidence="3">
    <location>
        <begin position="5"/>
        <end position="135"/>
    </location>
</feature>